<proteinExistence type="predicted"/>
<reference evidence="1 2" key="1">
    <citation type="submission" date="2018-11" db="EMBL/GenBank/DDBJ databases">
        <authorList>
            <consortium name="Pathogen Informatics"/>
        </authorList>
    </citation>
    <scope>NUCLEOTIDE SEQUENCE [LARGE SCALE GENOMIC DNA]</scope>
</reference>
<evidence type="ECO:0000313" key="2">
    <source>
        <dbReference type="Proteomes" id="UP000270094"/>
    </source>
</evidence>
<evidence type="ECO:0000313" key="1">
    <source>
        <dbReference type="EMBL" id="VDM84791.1"/>
    </source>
</evidence>
<keyword evidence="2" id="KW-1185">Reference proteome</keyword>
<dbReference type="Proteomes" id="UP000270094">
    <property type="component" value="Unassembled WGS sequence"/>
</dbReference>
<gene>
    <name evidence="1" type="ORF">SVUK_LOCUS19789</name>
</gene>
<dbReference type="EMBL" id="UYYB01133276">
    <property type="protein sequence ID" value="VDM84791.1"/>
    <property type="molecule type" value="Genomic_DNA"/>
</dbReference>
<dbReference type="AlphaFoldDB" id="A0A3P7JGH4"/>
<name>A0A3P7JGH4_STRVU</name>
<accession>A0A3P7JGH4</accession>
<protein>
    <submittedName>
        <fullName evidence="1">Uncharacterized protein</fullName>
    </submittedName>
</protein>
<organism evidence="1 2">
    <name type="scientific">Strongylus vulgaris</name>
    <name type="common">Blood worm</name>
    <dbReference type="NCBI Taxonomy" id="40348"/>
    <lineage>
        <taxon>Eukaryota</taxon>
        <taxon>Metazoa</taxon>
        <taxon>Ecdysozoa</taxon>
        <taxon>Nematoda</taxon>
        <taxon>Chromadorea</taxon>
        <taxon>Rhabditida</taxon>
        <taxon>Rhabditina</taxon>
        <taxon>Rhabditomorpha</taxon>
        <taxon>Strongyloidea</taxon>
        <taxon>Strongylidae</taxon>
        <taxon>Strongylus</taxon>
    </lineage>
</organism>
<sequence length="129" mass="13768">MKKAGDSALLKLGKLPASGEVTNWKRIRQGRTVVEEHDGKVVPPESSPVVVFPKEGELGIGHVKTSDFGVYWSPDLNPVDGKVVPPESSPVVVFPKDGELGIGPVKASDFGVYWSPDLNPVVSIAYSVC</sequence>